<dbReference type="SUPFAM" id="SSF57535">
    <property type="entry name" value="Complement control module/SCR domain"/>
    <property type="match status" value="4"/>
</dbReference>
<accession>A0A8P4GD71</accession>
<dbReference type="SMART" id="SM00032">
    <property type="entry name" value="CCP"/>
    <property type="match status" value="4"/>
</dbReference>
<feature type="domain" description="Sushi" evidence="8">
    <location>
        <begin position="257"/>
        <end position="310"/>
    </location>
</feature>
<evidence type="ECO:0000256" key="1">
    <source>
        <dbReference type="ARBA" id="ARBA00004328"/>
    </source>
</evidence>
<keyword evidence="10" id="KW-1185">Reference proteome</keyword>
<dbReference type="Ensembl" id="ENSDLAT00005077416.1">
    <property type="protein sequence ID" value="ENSDLAP00005077779.1"/>
    <property type="gene ID" value="ENSDLAG00005017275.2"/>
</dbReference>
<dbReference type="AlphaFoldDB" id="A0A8P4GD71"/>
<dbReference type="PANTHER" id="PTHR45785">
    <property type="entry name" value="COMPLEMENT FACTOR H-RELATED"/>
    <property type="match status" value="1"/>
</dbReference>
<evidence type="ECO:0000256" key="6">
    <source>
        <dbReference type="SAM" id="MobiDB-lite"/>
    </source>
</evidence>
<evidence type="ECO:0000313" key="10">
    <source>
        <dbReference type="Proteomes" id="UP000694389"/>
    </source>
</evidence>
<feature type="domain" description="Sushi" evidence="8">
    <location>
        <begin position="25"/>
        <end position="84"/>
    </location>
</feature>
<organism evidence="9 10">
    <name type="scientific">Dicentrarchus labrax</name>
    <name type="common">European seabass</name>
    <name type="synonym">Morone labrax</name>
    <dbReference type="NCBI Taxonomy" id="13489"/>
    <lineage>
        <taxon>Eukaryota</taxon>
        <taxon>Metazoa</taxon>
        <taxon>Chordata</taxon>
        <taxon>Craniata</taxon>
        <taxon>Vertebrata</taxon>
        <taxon>Euteleostomi</taxon>
        <taxon>Actinopterygii</taxon>
        <taxon>Neopterygii</taxon>
        <taxon>Teleostei</taxon>
        <taxon>Neoteleostei</taxon>
        <taxon>Acanthomorphata</taxon>
        <taxon>Eupercaria</taxon>
        <taxon>Moronidae</taxon>
        <taxon>Dicentrarchus</taxon>
    </lineage>
</organism>
<feature type="compositionally biased region" description="Polar residues" evidence="6">
    <location>
        <begin position="227"/>
        <end position="245"/>
    </location>
</feature>
<dbReference type="CDD" id="cd00033">
    <property type="entry name" value="CCP"/>
    <property type="match status" value="3"/>
</dbReference>
<feature type="chain" id="PRO_5035816933" description="Sushi domain-containing protein" evidence="7">
    <location>
        <begin position="21"/>
        <end position="382"/>
    </location>
</feature>
<feature type="signal peptide" evidence="7">
    <location>
        <begin position="1"/>
        <end position="20"/>
    </location>
</feature>
<keyword evidence="2 5" id="KW-0768">Sushi</keyword>
<evidence type="ECO:0000256" key="4">
    <source>
        <dbReference type="ARBA" id="ARBA00023157"/>
    </source>
</evidence>
<evidence type="ECO:0000256" key="7">
    <source>
        <dbReference type="SAM" id="SignalP"/>
    </source>
</evidence>
<keyword evidence="4 5" id="KW-1015">Disulfide bond</keyword>
<evidence type="ECO:0000259" key="8">
    <source>
        <dbReference type="PROSITE" id="PS50923"/>
    </source>
</evidence>
<feature type="domain" description="Sushi" evidence="8">
    <location>
        <begin position="147"/>
        <end position="208"/>
    </location>
</feature>
<dbReference type="InterPro" id="IPR000436">
    <property type="entry name" value="Sushi_SCR_CCP_dom"/>
</dbReference>
<dbReference type="PROSITE" id="PS50923">
    <property type="entry name" value="SUSHI"/>
    <property type="match status" value="4"/>
</dbReference>
<protein>
    <recommendedName>
        <fullName evidence="8">Sushi domain-containing protein</fullName>
    </recommendedName>
</protein>
<dbReference type="InterPro" id="IPR051503">
    <property type="entry name" value="ComplSys_Reg/VirEntry_Med"/>
</dbReference>
<gene>
    <name evidence="9" type="primary">LOC127362481</name>
</gene>
<dbReference type="PROSITE" id="PS51257">
    <property type="entry name" value="PROKAR_LIPOPROTEIN"/>
    <property type="match status" value="1"/>
</dbReference>
<evidence type="ECO:0000256" key="5">
    <source>
        <dbReference type="PROSITE-ProRule" id="PRU00302"/>
    </source>
</evidence>
<evidence type="ECO:0000256" key="3">
    <source>
        <dbReference type="ARBA" id="ARBA00022729"/>
    </source>
</evidence>
<evidence type="ECO:0000256" key="2">
    <source>
        <dbReference type="ARBA" id="ARBA00022659"/>
    </source>
</evidence>
<comment type="caution">
    <text evidence="5">Lacks conserved residue(s) required for the propagation of feature annotation.</text>
</comment>
<keyword evidence="3 7" id="KW-0732">Signal</keyword>
<evidence type="ECO:0000313" key="9">
    <source>
        <dbReference type="Ensembl" id="ENSDLAP00005077779.1"/>
    </source>
</evidence>
<name>A0A8P4GD71_DICLA</name>
<feature type="domain" description="Sushi" evidence="8">
    <location>
        <begin position="86"/>
        <end position="144"/>
    </location>
</feature>
<dbReference type="InterPro" id="IPR035976">
    <property type="entry name" value="Sushi/SCR/CCP_sf"/>
</dbReference>
<reference evidence="9" key="2">
    <citation type="submission" date="2025-09" db="UniProtKB">
        <authorList>
            <consortium name="Ensembl"/>
        </authorList>
    </citation>
    <scope>IDENTIFICATION</scope>
</reference>
<dbReference type="GeneTree" id="ENSGT00940000154967"/>
<dbReference type="Pfam" id="PF00084">
    <property type="entry name" value="Sushi"/>
    <property type="match status" value="4"/>
</dbReference>
<feature type="region of interest" description="Disordered" evidence="6">
    <location>
        <begin position="206"/>
        <end position="245"/>
    </location>
</feature>
<reference evidence="9" key="1">
    <citation type="submission" date="2025-08" db="UniProtKB">
        <authorList>
            <consortium name="Ensembl"/>
        </authorList>
    </citation>
    <scope>IDENTIFICATION</scope>
</reference>
<sequence length="382" mass="42394">MCIRYLGFLLLIWFPGGLHAQSATQSCAAPRLDGGFFVPKQETYSDGTTLSFTCNNGYKLAVKGWWATTTCQNGAWSHEPQCIDEEDCITPEIPNANYTTSPEVWYQDGHVFRVTCNKGYEPKNRAATTRCNKGRWTSVLVCEKRYDSCGEPPRIPHAVIKHEYKEVFAADTQVYYECEDGYTVERAEDTKSIFCVHGNWTDSPTCRQGTGSDPGHDVSAEVETVGGDTTNAGSETQPGDGSSTNCGLNEHELTTINRCGSLPVVRDGVVVETDRMFVKYKCSRYYALVGPQTVSCYSDGTWSEVPTCKAAFCSVDTDKVSRLKPVGVKFIEEGETVRLECKDEHWFDNFSKVQCTNGKIQLSRCCNRAQLSTVSVTPLSTF</sequence>
<dbReference type="PANTHER" id="PTHR45785:SF2">
    <property type="entry name" value="COMPLEMENT FACTOR H-RELATED"/>
    <property type="match status" value="1"/>
</dbReference>
<dbReference type="Gene3D" id="2.10.70.10">
    <property type="entry name" value="Complement Module, domain 1"/>
    <property type="match status" value="4"/>
</dbReference>
<proteinExistence type="predicted"/>
<comment type="subcellular location">
    <subcellularLocation>
        <location evidence="1">Virion</location>
    </subcellularLocation>
</comment>
<feature type="disulfide bond" evidence="5">
    <location>
        <begin position="88"/>
        <end position="131"/>
    </location>
</feature>
<dbReference type="Proteomes" id="UP000694389">
    <property type="component" value="Unassembled WGS sequence"/>
</dbReference>